<dbReference type="InterPro" id="IPR000620">
    <property type="entry name" value="EamA_dom"/>
</dbReference>
<sequence length="423" mass="45147">IDPSTHLLGSSKKRVKIHPHTVTAKYATHPGDDGYDDAPSFEDFGSFLVETSDRKQLTETRRWPLTLFGSRDKDKDTAPKAQGSGKGVGEQLASFGEASVSASRLTWVGLLGAALAHGCLIVLTRLASERFSLGPLFLLLVRSVVQLLSVAVPLHRGENPFGPEGHRLRLLCYGIAYSLSLCCAYSSLTFVSPGNATTTWRLATTALSATLAFLLLEERLGLADGITIGAGLCGLGLLLLPTVDESNSDRPTDPVVFWRGAFGWSLSALAGLWMALALVGYRSLKERVGVGTALFTVSWTGCLLAPASLALLQEGWSWPTSATAWGLVLGLVTCSVAAFLGMTHALTRLHPALVSASQSLEIPIAMLLHLIVLPLVPTAPDVVGSVMVILSVGWLVAMKLLPSRGGGRRQREEYEEILDSPIK</sequence>
<evidence type="ECO:0000256" key="1">
    <source>
        <dbReference type="SAM" id="MobiDB-lite"/>
    </source>
</evidence>
<protein>
    <submittedName>
        <fullName evidence="4">Solute carrier family 35 member G2a</fullName>
    </submittedName>
</protein>
<dbReference type="PANTHER" id="PTHR22911:SF137">
    <property type="entry name" value="SOLUTE CARRIER FAMILY 35 MEMBER G2-RELATED"/>
    <property type="match status" value="1"/>
</dbReference>
<feature type="transmembrane region" description="Helical" evidence="2">
    <location>
        <begin position="261"/>
        <end position="281"/>
    </location>
</feature>
<evidence type="ECO:0000313" key="5">
    <source>
        <dbReference type="Proteomes" id="UP000261420"/>
    </source>
</evidence>
<feature type="domain" description="EamA" evidence="3">
    <location>
        <begin position="110"/>
        <end position="239"/>
    </location>
</feature>
<evidence type="ECO:0000259" key="3">
    <source>
        <dbReference type="Pfam" id="PF00892"/>
    </source>
</evidence>
<feature type="transmembrane region" description="Helical" evidence="2">
    <location>
        <begin position="324"/>
        <end position="347"/>
    </location>
</feature>
<feature type="transmembrane region" description="Helical" evidence="2">
    <location>
        <begin position="293"/>
        <end position="312"/>
    </location>
</feature>
<name>A0A3B4UC01_SERDU</name>
<keyword evidence="2" id="KW-0472">Membrane</keyword>
<proteinExistence type="predicted"/>
<accession>A0A3B4UC01</accession>
<dbReference type="GO" id="GO:0016020">
    <property type="term" value="C:membrane"/>
    <property type="evidence" value="ECO:0007669"/>
    <property type="project" value="InterPro"/>
</dbReference>
<evidence type="ECO:0000256" key="2">
    <source>
        <dbReference type="SAM" id="Phobius"/>
    </source>
</evidence>
<dbReference type="OMA" id="WSWPMSA"/>
<keyword evidence="5" id="KW-1185">Reference proteome</keyword>
<feature type="transmembrane region" description="Helical" evidence="2">
    <location>
        <begin position="223"/>
        <end position="241"/>
    </location>
</feature>
<keyword evidence="2" id="KW-0812">Transmembrane</keyword>
<feature type="transmembrane region" description="Helical" evidence="2">
    <location>
        <begin position="382"/>
        <end position="401"/>
    </location>
</feature>
<dbReference type="Proteomes" id="UP000261420">
    <property type="component" value="Unplaced"/>
</dbReference>
<feature type="transmembrane region" description="Helical" evidence="2">
    <location>
        <begin position="198"/>
        <end position="216"/>
    </location>
</feature>
<feature type="transmembrane region" description="Helical" evidence="2">
    <location>
        <begin position="105"/>
        <end position="127"/>
    </location>
</feature>
<feature type="transmembrane region" description="Helical" evidence="2">
    <location>
        <begin position="170"/>
        <end position="192"/>
    </location>
</feature>
<reference evidence="4" key="1">
    <citation type="submission" date="2025-08" db="UniProtKB">
        <authorList>
            <consortium name="Ensembl"/>
        </authorList>
    </citation>
    <scope>IDENTIFICATION</scope>
</reference>
<feature type="region of interest" description="Disordered" evidence="1">
    <location>
        <begin position="69"/>
        <end position="89"/>
    </location>
</feature>
<dbReference type="Ensembl" id="ENSSDUT00000016190.1">
    <property type="protein sequence ID" value="ENSSDUP00000015902.1"/>
    <property type="gene ID" value="ENSSDUG00000011605.1"/>
</dbReference>
<dbReference type="SUPFAM" id="SSF103481">
    <property type="entry name" value="Multidrug resistance efflux transporter EmrE"/>
    <property type="match status" value="2"/>
</dbReference>
<feature type="transmembrane region" description="Helical" evidence="2">
    <location>
        <begin position="133"/>
        <end position="154"/>
    </location>
</feature>
<keyword evidence="2" id="KW-1133">Transmembrane helix</keyword>
<organism evidence="4 5">
    <name type="scientific">Seriola dumerili</name>
    <name type="common">Greater amberjack</name>
    <name type="synonym">Caranx dumerili</name>
    <dbReference type="NCBI Taxonomy" id="41447"/>
    <lineage>
        <taxon>Eukaryota</taxon>
        <taxon>Metazoa</taxon>
        <taxon>Chordata</taxon>
        <taxon>Craniata</taxon>
        <taxon>Vertebrata</taxon>
        <taxon>Euteleostomi</taxon>
        <taxon>Actinopterygii</taxon>
        <taxon>Neopterygii</taxon>
        <taxon>Teleostei</taxon>
        <taxon>Neoteleostei</taxon>
        <taxon>Acanthomorphata</taxon>
        <taxon>Carangaria</taxon>
        <taxon>Carangiformes</taxon>
        <taxon>Carangidae</taxon>
        <taxon>Seriola</taxon>
    </lineage>
</organism>
<reference evidence="4" key="2">
    <citation type="submission" date="2025-09" db="UniProtKB">
        <authorList>
            <consortium name="Ensembl"/>
        </authorList>
    </citation>
    <scope>IDENTIFICATION</scope>
</reference>
<dbReference type="Pfam" id="PF00892">
    <property type="entry name" value="EamA"/>
    <property type="match status" value="1"/>
</dbReference>
<dbReference type="InterPro" id="IPR037185">
    <property type="entry name" value="EmrE-like"/>
</dbReference>
<dbReference type="GeneTree" id="ENSGT00940000153249"/>
<dbReference type="AlphaFoldDB" id="A0A3B4UC01"/>
<dbReference type="PANTHER" id="PTHR22911">
    <property type="entry name" value="ACYL-MALONYL CONDENSING ENZYME-RELATED"/>
    <property type="match status" value="1"/>
</dbReference>
<evidence type="ECO:0000313" key="4">
    <source>
        <dbReference type="Ensembl" id="ENSSDUP00000015902.1"/>
    </source>
</evidence>